<reference evidence="2 3" key="1">
    <citation type="journal article" date="2013" name="Curr. Biol.">
        <title>The Genome of the Foraminiferan Reticulomyxa filosa.</title>
        <authorList>
            <person name="Glockner G."/>
            <person name="Hulsmann N."/>
            <person name="Schleicher M."/>
            <person name="Noegel A.A."/>
            <person name="Eichinger L."/>
            <person name="Gallinger C."/>
            <person name="Pawlowski J."/>
            <person name="Sierra R."/>
            <person name="Euteneuer U."/>
            <person name="Pillet L."/>
            <person name="Moustafa A."/>
            <person name="Platzer M."/>
            <person name="Groth M."/>
            <person name="Szafranski K."/>
            <person name="Schliwa M."/>
        </authorList>
    </citation>
    <scope>NUCLEOTIDE SEQUENCE [LARGE SCALE GENOMIC DNA]</scope>
</reference>
<feature type="region of interest" description="Disordered" evidence="1">
    <location>
        <begin position="73"/>
        <end position="102"/>
    </location>
</feature>
<dbReference type="AlphaFoldDB" id="X6LQB3"/>
<evidence type="ECO:0000313" key="2">
    <source>
        <dbReference type="EMBL" id="ETO02905.1"/>
    </source>
</evidence>
<proteinExistence type="predicted"/>
<evidence type="ECO:0000313" key="3">
    <source>
        <dbReference type="Proteomes" id="UP000023152"/>
    </source>
</evidence>
<dbReference type="EMBL" id="ASPP01034633">
    <property type="protein sequence ID" value="ETO02905.1"/>
    <property type="molecule type" value="Genomic_DNA"/>
</dbReference>
<gene>
    <name evidence="2" type="ORF">RFI_34508</name>
</gene>
<name>X6LQB3_RETFI</name>
<sequence length="121" mass="14419">IYLIVASLQFALVEYLILSRVLNRLAIHYYHYQIKSMSRSQSTRPVNHFINNDEIMIGNANKKRLSIEIKPIDRRNLKRPKPDDDENDRMHDRMQANKKQKTQILQRDLVFVPKQAESKEE</sequence>
<feature type="non-terminal residue" evidence="2">
    <location>
        <position position="1"/>
    </location>
</feature>
<evidence type="ECO:0000256" key="1">
    <source>
        <dbReference type="SAM" id="MobiDB-lite"/>
    </source>
</evidence>
<keyword evidence="3" id="KW-1185">Reference proteome</keyword>
<dbReference type="Proteomes" id="UP000023152">
    <property type="component" value="Unassembled WGS sequence"/>
</dbReference>
<accession>X6LQB3</accession>
<organism evidence="2 3">
    <name type="scientific">Reticulomyxa filosa</name>
    <dbReference type="NCBI Taxonomy" id="46433"/>
    <lineage>
        <taxon>Eukaryota</taxon>
        <taxon>Sar</taxon>
        <taxon>Rhizaria</taxon>
        <taxon>Retaria</taxon>
        <taxon>Foraminifera</taxon>
        <taxon>Monothalamids</taxon>
        <taxon>Reticulomyxidae</taxon>
        <taxon>Reticulomyxa</taxon>
    </lineage>
</organism>
<comment type="caution">
    <text evidence="2">The sequence shown here is derived from an EMBL/GenBank/DDBJ whole genome shotgun (WGS) entry which is preliminary data.</text>
</comment>
<protein>
    <submittedName>
        <fullName evidence="2">Uncharacterized protein</fullName>
    </submittedName>
</protein>